<proteinExistence type="predicted"/>
<dbReference type="PROSITE" id="PS51078">
    <property type="entry name" value="ICLR_ED"/>
    <property type="match status" value="1"/>
</dbReference>
<reference evidence="6" key="1">
    <citation type="submission" date="2019-11" db="EMBL/GenBank/DDBJ databases">
        <authorList>
            <person name="Feng L."/>
        </authorList>
    </citation>
    <scope>NUCLEOTIDE SEQUENCE</scope>
    <source>
        <strain evidence="6">CbolteaeLFYP116</strain>
    </source>
</reference>
<dbReference type="Gene3D" id="1.10.10.10">
    <property type="entry name" value="Winged helix-like DNA-binding domain superfamily/Winged helix DNA-binding domain"/>
    <property type="match status" value="1"/>
</dbReference>
<dbReference type="SUPFAM" id="SSF46785">
    <property type="entry name" value="Winged helix' DNA-binding domain"/>
    <property type="match status" value="1"/>
</dbReference>
<dbReference type="Pfam" id="PF09339">
    <property type="entry name" value="HTH_IclR"/>
    <property type="match status" value="1"/>
</dbReference>
<sequence length="228" mass="25491">MNRTVLRTVEILEIISKHGEISLADLVKITGYPKTSVYDILHALEERAMIYRCTDKVCYGIGFRAYAIGRSYSKNSDLLSNSYQCMKALAEDIGKAVLLGKIDGEKILYIAKCEPKHPVVMTPSIGDEEPIKNTAFAKIAEVFTHHEKKICQLSKEEKNRIRTEKLASYGLDGPGPFYNIASPIYNFETRLSGVVGVFGVKEVGVDYSEEQKKVRECAGKISERLGFI</sequence>
<dbReference type="Pfam" id="PF01614">
    <property type="entry name" value="IclR_C"/>
    <property type="match status" value="1"/>
</dbReference>
<dbReference type="PANTHER" id="PTHR30136:SF24">
    <property type="entry name" value="HTH-TYPE TRANSCRIPTIONAL REPRESSOR ALLR"/>
    <property type="match status" value="1"/>
</dbReference>
<dbReference type="Gene3D" id="3.30.450.40">
    <property type="match status" value="1"/>
</dbReference>
<name>A0A6N2VHP5_9FIRM</name>
<evidence type="ECO:0000259" key="4">
    <source>
        <dbReference type="PROSITE" id="PS51077"/>
    </source>
</evidence>
<evidence type="ECO:0000313" key="6">
    <source>
        <dbReference type="EMBL" id="VYT29187.1"/>
    </source>
</evidence>
<keyword evidence="1" id="KW-0805">Transcription regulation</keyword>
<keyword evidence="3" id="KW-0804">Transcription</keyword>
<dbReference type="InterPro" id="IPR029016">
    <property type="entry name" value="GAF-like_dom_sf"/>
</dbReference>
<evidence type="ECO:0000259" key="5">
    <source>
        <dbReference type="PROSITE" id="PS51078"/>
    </source>
</evidence>
<protein>
    <submittedName>
        <fullName evidence="6">HTH-type transcriptional regulator KipR</fullName>
    </submittedName>
</protein>
<accession>A0A6N2VHP5</accession>
<organism evidence="6">
    <name type="scientific">Enterocloster bolteae</name>
    <dbReference type="NCBI Taxonomy" id="208479"/>
    <lineage>
        <taxon>Bacteria</taxon>
        <taxon>Bacillati</taxon>
        <taxon>Bacillota</taxon>
        <taxon>Clostridia</taxon>
        <taxon>Lachnospirales</taxon>
        <taxon>Lachnospiraceae</taxon>
        <taxon>Enterocloster</taxon>
    </lineage>
</organism>
<feature type="domain" description="HTH iclR-type" evidence="4">
    <location>
        <begin position="2"/>
        <end position="63"/>
    </location>
</feature>
<dbReference type="InterPro" id="IPR014757">
    <property type="entry name" value="Tscrpt_reg_IclR_C"/>
</dbReference>
<dbReference type="SMART" id="SM00346">
    <property type="entry name" value="HTH_ICLR"/>
    <property type="match status" value="1"/>
</dbReference>
<gene>
    <name evidence="6" type="primary">kipR</name>
    <name evidence="6" type="ORF">CBLFYP116_02723</name>
</gene>
<feature type="domain" description="IclR-ED" evidence="5">
    <location>
        <begin position="64"/>
        <end position="227"/>
    </location>
</feature>
<dbReference type="GeneID" id="23115821"/>
<dbReference type="RefSeq" id="WP_002577426.1">
    <property type="nucleotide sequence ID" value="NZ_BAABZS010000001.1"/>
</dbReference>
<keyword evidence="2" id="KW-0238">DNA-binding</keyword>
<dbReference type="GO" id="GO:0003700">
    <property type="term" value="F:DNA-binding transcription factor activity"/>
    <property type="evidence" value="ECO:0007669"/>
    <property type="project" value="TreeGrafter"/>
</dbReference>
<evidence type="ECO:0000256" key="3">
    <source>
        <dbReference type="ARBA" id="ARBA00023163"/>
    </source>
</evidence>
<dbReference type="EMBL" id="CACRTF010000014">
    <property type="protein sequence ID" value="VYT29187.1"/>
    <property type="molecule type" value="Genomic_DNA"/>
</dbReference>
<dbReference type="InterPro" id="IPR036390">
    <property type="entry name" value="WH_DNA-bd_sf"/>
</dbReference>
<dbReference type="InterPro" id="IPR050707">
    <property type="entry name" value="HTH_MetabolicPath_Reg"/>
</dbReference>
<dbReference type="SUPFAM" id="SSF55781">
    <property type="entry name" value="GAF domain-like"/>
    <property type="match status" value="1"/>
</dbReference>
<dbReference type="GO" id="GO:0003677">
    <property type="term" value="F:DNA binding"/>
    <property type="evidence" value="ECO:0007669"/>
    <property type="project" value="UniProtKB-KW"/>
</dbReference>
<dbReference type="PANTHER" id="PTHR30136">
    <property type="entry name" value="HELIX-TURN-HELIX TRANSCRIPTIONAL REGULATOR, ICLR FAMILY"/>
    <property type="match status" value="1"/>
</dbReference>
<evidence type="ECO:0000256" key="2">
    <source>
        <dbReference type="ARBA" id="ARBA00023125"/>
    </source>
</evidence>
<evidence type="ECO:0000256" key="1">
    <source>
        <dbReference type="ARBA" id="ARBA00023015"/>
    </source>
</evidence>
<dbReference type="GO" id="GO:0045892">
    <property type="term" value="P:negative regulation of DNA-templated transcription"/>
    <property type="evidence" value="ECO:0007669"/>
    <property type="project" value="TreeGrafter"/>
</dbReference>
<dbReference type="InterPro" id="IPR005471">
    <property type="entry name" value="Tscrpt_reg_IclR_N"/>
</dbReference>
<dbReference type="InterPro" id="IPR036388">
    <property type="entry name" value="WH-like_DNA-bd_sf"/>
</dbReference>
<dbReference type="AlphaFoldDB" id="A0A6N2VHP5"/>
<dbReference type="PROSITE" id="PS51077">
    <property type="entry name" value="HTH_ICLR"/>
    <property type="match status" value="1"/>
</dbReference>